<evidence type="ECO:0000256" key="1">
    <source>
        <dbReference type="ARBA" id="ARBA00022729"/>
    </source>
</evidence>
<feature type="chain" id="PRO_5039487562" description="Low molecular weight antigen MTB12-like C-terminal domain-containing protein" evidence="4">
    <location>
        <begin position="22"/>
        <end position="195"/>
    </location>
</feature>
<feature type="region of interest" description="Disordered" evidence="3">
    <location>
        <begin position="25"/>
        <end position="66"/>
    </location>
</feature>
<organism evidence="6 7">
    <name type="scientific">Gordonia crocea</name>
    <dbReference type="NCBI Taxonomy" id="589162"/>
    <lineage>
        <taxon>Bacteria</taxon>
        <taxon>Bacillati</taxon>
        <taxon>Actinomycetota</taxon>
        <taxon>Actinomycetes</taxon>
        <taxon>Mycobacteriales</taxon>
        <taxon>Gordoniaceae</taxon>
        <taxon>Gordonia</taxon>
    </lineage>
</organism>
<feature type="compositionally biased region" description="Low complexity" evidence="3">
    <location>
        <begin position="38"/>
        <end position="49"/>
    </location>
</feature>
<evidence type="ECO:0000256" key="2">
    <source>
        <dbReference type="ARBA" id="ARBA00093774"/>
    </source>
</evidence>
<evidence type="ECO:0000256" key="3">
    <source>
        <dbReference type="SAM" id="MobiDB-lite"/>
    </source>
</evidence>
<evidence type="ECO:0000256" key="4">
    <source>
        <dbReference type="SAM" id="SignalP"/>
    </source>
</evidence>
<accession>A0A7I9UYI7</accession>
<dbReference type="OrthoDB" id="4567960at2"/>
<feature type="domain" description="Low molecular weight antigen MTB12-like C-terminal" evidence="5">
    <location>
        <begin position="66"/>
        <end position="174"/>
    </location>
</feature>
<dbReference type="Pfam" id="PF26580">
    <property type="entry name" value="Mtb12_C"/>
    <property type="match status" value="1"/>
</dbReference>
<keyword evidence="7" id="KW-1185">Reference proteome</keyword>
<dbReference type="InterPro" id="IPR058644">
    <property type="entry name" value="Mtb12-like_C"/>
</dbReference>
<name>A0A7I9UYI7_9ACTN</name>
<evidence type="ECO:0000313" key="7">
    <source>
        <dbReference type="Proteomes" id="UP000444980"/>
    </source>
</evidence>
<evidence type="ECO:0000259" key="5">
    <source>
        <dbReference type="Pfam" id="PF26580"/>
    </source>
</evidence>
<gene>
    <name evidence="6" type="ORF">nbrc107697_22960</name>
</gene>
<comment type="caution">
    <text evidence="6">The sequence shown here is derived from an EMBL/GenBank/DDBJ whole genome shotgun (WGS) entry which is preliminary data.</text>
</comment>
<feature type="signal peptide" evidence="4">
    <location>
        <begin position="1"/>
        <end position="21"/>
    </location>
</feature>
<keyword evidence="1 4" id="KW-0732">Signal</keyword>
<dbReference type="RefSeq" id="WP_161927468.1">
    <property type="nucleotide sequence ID" value="NZ_BJOU01000001.1"/>
</dbReference>
<dbReference type="AlphaFoldDB" id="A0A7I9UYI7"/>
<proteinExistence type="inferred from homology"/>
<comment type="similarity">
    <text evidence="2">Belongs to the MTB12 family.</text>
</comment>
<dbReference type="PROSITE" id="PS51257">
    <property type="entry name" value="PROKAR_LIPOPROTEIN"/>
    <property type="match status" value="1"/>
</dbReference>
<dbReference type="Proteomes" id="UP000444980">
    <property type="component" value="Unassembled WGS sequence"/>
</dbReference>
<protein>
    <recommendedName>
        <fullName evidence="5">Low molecular weight antigen MTB12-like C-terminal domain-containing protein</fullName>
    </recommendedName>
</protein>
<sequence length="195" mass="20441">MRFPKIVAGMLAAGLALSVTACGGGGDDDGLPPMSPVSSETTTTTTTESNAAGKYDISGVTNPKKRPTVKTLNQMLDMALDPSVPNTEKTKLVEGSEKDPDVFDKLVQARKENPDATYKIFPPVIPAGPKKATVKVQLKIGDNPPVKAEAGIVFVNGRWKLAKNTVCPLLSGNNVKTPMCPATATSTKPRPKPAG</sequence>
<dbReference type="EMBL" id="BJOU01000001">
    <property type="protein sequence ID" value="GED98257.1"/>
    <property type="molecule type" value="Genomic_DNA"/>
</dbReference>
<evidence type="ECO:0000313" key="6">
    <source>
        <dbReference type="EMBL" id="GED98257.1"/>
    </source>
</evidence>
<reference evidence="7" key="1">
    <citation type="submission" date="2019-06" db="EMBL/GenBank/DDBJ databases">
        <title>Gordonia isolated from sludge of a wastewater treatment plant.</title>
        <authorList>
            <person name="Tamura T."/>
            <person name="Aoyama K."/>
            <person name="Kang Y."/>
            <person name="Saito S."/>
            <person name="Akiyama N."/>
            <person name="Yazawa K."/>
            <person name="Gonoi T."/>
            <person name="Mikami Y."/>
        </authorList>
    </citation>
    <scope>NUCLEOTIDE SEQUENCE [LARGE SCALE GENOMIC DNA]</scope>
    <source>
        <strain evidence="7">NBRC 107697</strain>
    </source>
</reference>